<sequence>MSNPNTFNGDLKQTEIGIAYLYQTYSPYVYSTNIFNPEYSVMCIFCSSNDTTSLTADGSFKNCKTCKKHFRAKILEKQK</sequence>
<accession>A0A6C0LJH0</accession>
<proteinExistence type="predicted"/>
<dbReference type="EMBL" id="MN740523">
    <property type="protein sequence ID" value="QHU31076.1"/>
    <property type="molecule type" value="Genomic_DNA"/>
</dbReference>
<protein>
    <submittedName>
        <fullName evidence="1">Uncharacterized protein</fullName>
    </submittedName>
</protein>
<reference evidence="1" key="1">
    <citation type="journal article" date="2020" name="Nature">
        <title>Giant virus diversity and host interactions through global metagenomics.</title>
        <authorList>
            <person name="Schulz F."/>
            <person name="Roux S."/>
            <person name="Paez-Espino D."/>
            <person name="Jungbluth S."/>
            <person name="Walsh D.A."/>
            <person name="Denef V.J."/>
            <person name="McMahon K.D."/>
            <person name="Konstantinidis K.T."/>
            <person name="Eloe-Fadrosh E.A."/>
            <person name="Kyrpides N.C."/>
            <person name="Woyke T."/>
        </authorList>
    </citation>
    <scope>NUCLEOTIDE SEQUENCE</scope>
    <source>
        <strain evidence="1">GVMAG-M-3300027892-73</strain>
    </source>
</reference>
<evidence type="ECO:0000313" key="1">
    <source>
        <dbReference type="EMBL" id="QHU31076.1"/>
    </source>
</evidence>
<name>A0A6C0LJH0_9ZZZZ</name>
<organism evidence="1">
    <name type="scientific">viral metagenome</name>
    <dbReference type="NCBI Taxonomy" id="1070528"/>
    <lineage>
        <taxon>unclassified sequences</taxon>
        <taxon>metagenomes</taxon>
        <taxon>organismal metagenomes</taxon>
    </lineage>
</organism>
<dbReference type="AlphaFoldDB" id="A0A6C0LJH0"/>